<dbReference type="EMBL" id="QGMG01000300">
    <property type="protein sequence ID" value="TVY54839.1"/>
    <property type="molecule type" value="Genomic_DNA"/>
</dbReference>
<accession>A0A7D8UQ59</accession>
<proteinExistence type="predicted"/>
<keyword evidence="3" id="KW-1185">Reference proteome</keyword>
<dbReference type="Pfam" id="PF20150">
    <property type="entry name" value="2EXR"/>
    <property type="match status" value="1"/>
</dbReference>
<dbReference type="PANTHER" id="PTHR35910">
    <property type="entry name" value="2EXR DOMAIN-CONTAINING PROTEIN"/>
    <property type="match status" value="1"/>
</dbReference>
<gene>
    <name evidence="2" type="ORF">LCER1_G004166</name>
</gene>
<evidence type="ECO:0000313" key="2">
    <source>
        <dbReference type="EMBL" id="TVY54839.1"/>
    </source>
</evidence>
<evidence type="ECO:0000259" key="1">
    <source>
        <dbReference type="Pfam" id="PF20150"/>
    </source>
</evidence>
<feature type="domain" description="2EXR" evidence="1">
    <location>
        <begin position="24"/>
        <end position="133"/>
    </location>
</feature>
<protein>
    <recommendedName>
        <fullName evidence="1">2EXR domain-containing protein</fullName>
    </recommendedName>
</protein>
<dbReference type="Proteomes" id="UP000481288">
    <property type="component" value="Unassembled WGS sequence"/>
</dbReference>
<name>A0A7D8UQ59_9HELO</name>
<comment type="caution">
    <text evidence="2">The sequence shown here is derived from an EMBL/GenBank/DDBJ whole genome shotgun (WGS) entry which is preliminary data.</text>
</comment>
<dbReference type="OrthoDB" id="3473305at2759"/>
<sequence length="282" mass="32050">MSTDSSPPDASNENSLSSMADRTFTCFPKLPLELRNMIWTYAANQPRNLDLWAPAIAGTITFSWNQHDDSIDYDPFKYCSTRPVPGILHANQESRTVALKFYELSFGTEFDPGHHLKFTTPARIYTNFEADLICPMGSYGLDAFFNLWYSTESLASAFNVSNDWGNSKDRPFDFSDTSLSDLAGGPCFHEEILLYCSKELSPAARSFEFVGLDQVKSTPGEWELLNDTRTELLQAYERWEQEQRLIGESYEQEGKEHHELHFANFAPPKVKLVALVVDGVRR</sequence>
<reference evidence="2 3" key="1">
    <citation type="submission" date="2018-05" db="EMBL/GenBank/DDBJ databases">
        <title>Whole genome sequencing for identification of molecular markers to develop diagnostic detection tools for the regulated plant pathogen Lachnellula willkommii.</title>
        <authorList>
            <person name="Giroux E."/>
            <person name="Bilodeau G."/>
        </authorList>
    </citation>
    <scope>NUCLEOTIDE SEQUENCE [LARGE SCALE GENOMIC DNA]</scope>
    <source>
        <strain evidence="2 3">CBS 625.97</strain>
    </source>
</reference>
<organism evidence="2 3">
    <name type="scientific">Lachnellula cervina</name>
    <dbReference type="NCBI Taxonomy" id="1316786"/>
    <lineage>
        <taxon>Eukaryota</taxon>
        <taxon>Fungi</taxon>
        <taxon>Dikarya</taxon>
        <taxon>Ascomycota</taxon>
        <taxon>Pezizomycotina</taxon>
        <taxon>Leotiomycetes</taxon>
        <taxon>Helotiales</taxon>
        <taxon>Lachnaceae</taxon>
        <taxon>Lachnellula</taxon>
    </lineage>
</organism>
<dbReference type="PANTHER" id="PTHR35910:SF6">
    <property type="entry name" value="2EXR DOMAIN-CONTAINING PROTEIN"/>
    <property type="match status" value="1"/>
</dbReference>
<dbReference type="AlphaFoldDB" id="A0A7D8UQ59"/>
<dbReference type="InterPro" id="IPR045518">
    <property type="entry name" value="2EXR"/>
</dbReference>
<evidence type="ECO:0000313" key="3">
    <source>
        <dbReference type="Proteomes" id="UP000481288"/>
    </source>
</evidence>